<feature type="transmembrane region" description="Helical" evidence="7">
    <location>
        <begin position="12"/>
        <end position="32"/>
    </location>
</feature>
<dbReference type="InterPro" id="IPR013525">
    <property type="entry name" value="ABC2_TM"/>
</dbReference>
<feature type="transmembrane region" description="Helical" evidence="7">
    <location>
        <begin position="71"/>
        <end position="90"/>
    </location>
</feature>
<evidence type="ECO:0000256" key="3">
    <source>
        <dbReference type="ARBA" id="ARBA00022475"/>
    </source>
</evidence>
<evidence type="ECO:0000256" key="4">
    <source>
        <dbReference type="ARBA" id="ARBA00022692"/>
    </source>
</evidence>
<feature type="transmembrane region" description="Helical" evidence="7">
    <location>
        <begin position="44"/>
        <end position="64"/>
    </location>
</feature>
<dbReference type="PANTHER" id="PTHR30413:SF8">
    <property type="entry name" value="TRANSPORT PERMEASE PROTEIN"/>
    <property type="match status" value="1"/>
</dbReference>
<keyword evidence="6 7" id="KW-0472">Membrane</keyword>
<sequence length="130" mass="14292">SGMVLAKLEDSCSACVLLLAALTSLGAGYWIGALNVKYRDFQHIVPFIVRFGLYASPVGFSSSLVPEKWRLLYSLNPMVGVIDGFRWALLGKEASLYMPGFLISIGFAITLFITGALFFTKTERKFADII</sequence>
<accession>X1UD59</accession>
<name>X1UD59_9ZZZZ</name>
<evidence type="ECO:0000313" key="9">
    <source>
        <dbReference type="EMBL" id="GAI97820.1"/>
    </source>
</evidence>
<protein>
    <recommendedName>
        <fullName evidence="8">ABC-2 type transporter transmembrane domain-containing protein</fullName>
    </recommendedName>
</protein>
<dbReference type="GO" id="GO:0015920">
    <property type="term" value="P:lipopolysaccharide transport"/>
    <property type="evidence" value="ECO:0007669"/>
    <property type="project" value="TreeGrafter"/>
</dbReference>
<keyword evidence="5 7" id="KW-1133">Transmembrane helix</keyword>
<feature type="transmembrane region" description="Helical" evidence="7">
    <location>
        <begin position="96"/>
        <end position="119"/>
    </location>
</feature>
<proteinExistence type="predicted"/>
<dbReference type="GO" id="GO:0140359">
    <property type="term" value="F:ABC-type transporter activity"/>
    <property type="evidence" value="ECO:0007669"/>
    <property type="project" value="InterPro"/>
</dbReference>
<feature type="non-terminal residue" evidence="9">
    <location>
        <position position="1"/>
    </location>
</feature>
<dbReference type="Pfam" id="PF01061">
    <property type="entry name" value="ABC2_membrane"/>
    <property type="match status" value="1"/>
</dbReference>
<comment type="subcellular location">
    <subcellularLocation>
        <location evidence="1">Cell inner membrane</location>
        <topology evidence="1">Multi-pass membrane protein</topology>
    </subcellularLocation>
</comment>
<evidence type="ECO:0000256" key="1">
    <source>
        <dbReference type="ARBA" id="ARBA00004429"/>
    </source>
</evidence>
<reference evidence="9" key="1">
    <citation type="journal article" date="2014" name="Front. Microbiol.">
        <title>High frequency of phylogenetically diverse reductive dehalogenase-homologous genes in deep subseafloor sedimentary metagenomes.</title>
        <authorList>
            <person name="Kawai M."/>
            <person name="Futagami T."/>
            <person name="Toyoda A."/>
            <person name="Takaki Y."/>
            <person name="Nishi S."/>
            <person name="Hori S."/>
            <person name="Arai W."/>
            <person name="Tsubouchi T."/>
            <person name="Morono Y."/>
            <person name="Uchiyama I."/>
            <person name="Ito T."/>
            <person name="Fujiyama A."/>
            <person name="Inagaki F."/>
            <person name="Takami H."/>
        </authorList>
    </citation>
    <scope>NUCLEOTIDE SEQUENCE</scope>
    <source>
        <strain evidence="9">Expedition CK06-06</strain>
    </source>
</reference>
<evidence type="ECO:0000259" key="8">
    <source>
        <dbReference type="Pfam" id="PF01061"/>
    </source>
</evidence>
<dbReference type="GO" id="GO:0005886">
    <property type="term" value="C:plasma membrane"/>
    <property type="evidence" value="ECO:0007669"/>
    <property type="project" value="UniProtKB-SubCell"/>
</dbReference>
<keyword evidence="4 7" id="KW-0812">Transmembrane</keyword>
<evidence type="ECO:0000256" key="5">
    <source>
        <dbReference type="ARBA" id="ARBA00022989"/>
    </source>
</evidence>
<evidence type="ECO:0000256" key="6">
    <source>
        <dbReference type="ARBA" id="ARBA00023136"/>
    </source>
</evidence>
<keyword evidence="2" id="KW-0813">Transport</keyword>
<dbReference type="EMBL" id="BARW01019651">
    <property type="protein sequence ID" value="GAI97820.1"/>
    <property type="molecule type" value="Genomic_DNA"/>
</dbReference>
<feature type="domain" description="ABC-2 type transporter transmembrane" evidence="8">
    <location>
        <begin position="15"/>
        <end position="89"/>
    </location>
</feature>
<gene>
    <name evidence="9" type="ORF">S12H4_33358</name>
</gene>
<organism evidence="9">
    <name type="scientific">marine sediment metagenome</name>
    <dbReference type="NCBI Taxonomy" id="412755"/>
    <lineage>
        <taxon>unclassified sequences</taxon>
        <taxon>metagenomes</taxon>
        <taxon>ecological metagenomes</taxon>
    </lineage>
</organism>
<dbReference type="AlphaFoldDB" id="X1UD59"/>
<keyword evidence="3" id="KW-1003">Cell membrane</keyword>
<comment type="caution">
    <text evidence="9">The sequence shown here is derived from an EMBL/GenBank/DDBJ whole genome shotgun (WGS) entry which is preliminary data.</text>
</comment>
<evidence type="ECO:0000256" key="2">
    <source>
        <dbReference type="ARBA" id="ARBA00022448"/>
    </source>
</evidence>
<evidence type="ECO:0000256" key="7">
    <source>
        <dbReference type="SAM" id="Phobius"/>
    </source>
</evidence>
<dbReference type="PANTHER" id="PTHR30413">
    <property type="entry name" value="INNER MEMBRANE TRANSPORT PERMEASE"/>
    <property type="match status" value="1"/>
</dbReference>